<evidence type="ECO:0000256" key="7">
    <source>
        <dbReference type="SAM" id="Phobius"/>
    </source>
</evidence>
<protein>
    <submittedName>
        <fullName evidence="8">ROH1</fullName>
    </submittedName>
</protein>
<dbReference type="Proteomes" id="UP001190926">
    <property type="component" value="Unassembled WGS sequence"/>
</dbReference>
<keyword evidence="9" id="KW-1185">Reference proteome</keyword>
<dbReference type="PANTHER" id="PTHR31509">
    <property type="entry name" value="BPS1-LIKE PROTEIN"/>
    <property type="match status" value="1"/>
</dbReference>
<proteinExistence type="inferred from homology"/>
<evidence type="ECO:0000256" key="4">
    <source>
        <dbReference type="ARBA" id="ARBA00023136"/>
    </source>
</evidence>
<comment type="similarity">
    <text evidence="5">Belongs to the ROH1 family.</text>
</comment>
<evidence type="ECO:0000256" key="1">
    <source>
        <dbReference type="ARBA" id="ARBA00004167"/>
    </source>
</evidence>
<dbReference type="GO" id="GO:0016020">
    <property type="term" value="C:membrane"/>
    <property type="evidence" value="ECO:0007669"/>
    <property type="project" value="UniProtKB-SubCell"/>
</dbReference>
<feature type="transmembrane region" description="Helical" evidence="7">
    <location>
        <begin position="243"/>
        <end position="265"/>
    </location>
</feature>
<evidence type="ECO:0000256" key="5">
    <source>
        <dbReference type="ARBA" id="ARBA00035114"/>
    </source>
</evidence>
<keyword evidence="2 7" id="KW-0812">Transmembrane</keyword>
<evidence type="ECO:0000313" key="9">
    <source>
        <dbReference type="Proteomes" id="UP001190926"/>
    </source>
</evidence>
<feature type="region of interest" description="Disordered" evidence="6">
    <location>
        <begin position="1"/>
        <end position="20"/>
    </location>
</feature>
<organism evidence="8 9">
    <name type="scientific">Perilla frutescens var. hirtella</name>
    <name type="common">Perilla citriodora</name>
    <name type="synonym">Perilla setoyensis</name>
    <dbReference type="NCBI Taxonomy" id="608512"/>
    <lineage>
        <taxon>Eukaryota</taxon>
        <taxon>Viridiplantae</taxon>
        <taxon>Streptophyta</taxon>
        <taxon>Embryophyta</taxon>
        <taxon>Tracheophyta</taxon>
        <taxon>Spermatophyta</taxon>
        <taxon>Magnoliopsida</taxon>
        <taxon>eudicotyledons</taxon>
        <taxon>Gunneridae</taxon>
        <taxon>Pentapetalae</taxon>
        <taxon>asterids</taxon>
        <taxon>lamiids</taxon>
        <taxon>Lamiales</taxon>
        <taxon>Lamiaceae</taxon>
        <taxon>Nepetoideae</taxon>
        <taxon>Elsholtzieae</taxon>
        <taxon>Perilla</taxon>
    </lineage>
</organism>
<sequence>MPITDFHGGSSPSSSSSSGSIFSILSRRRDQVHSMESTHEASSHDTELDSFQRHVADRFQELAAADSGELLSIPWLRKLLDAFLCCQEEFKMILFNNKAQLNKPPMEKYVSDYFERSVKALDVCNAIRDGIEQIRQWRKQLEIVLCALDNQRSIGEGQFRRAKKALVDLAIGMLDEKQSNTTFAQRNRSFGRNNVQREQGSLGHFRSLSWSVSRSWSAAKQLQAISNNLAAPRANEMSSTNGLNLAVFTMNYVLLFVMWALVAAIPCQDRGLQTHFNVSKQFLWAGPILSLHERILEESKRRERRNSCGLLREIREIEKCARHLNELADCVQFPLSEEREREVKQRVEEVGVVYEAVKSELDPLECQVREVFHRIVRSRTEGLDSVGRPNIHD</sequence>
<dbReference type="Pfam" id="PF05633">
    <property type="entry name" value="ROH1-like"/>
    <property type="match status" value="1"/>
</dbReference>
<evidence type="ECO:0000256" key="6">
    <source>
        <dbReference type="SAM" id="MobiDB-lite"/>
    </source>
</evidence>
<feature type="compositionally biased region" description="Low complexity" evidence="6">
    <location>
        <begin position="8"/>
        <end position="20"/>
    </location>
</feature>
<reference evidence="8 9" key="1">
    <citation type="journal article" date="2021" name="Nat. Commun.">
        <title>Incipient diploidization of the medicinal plant Perilla within 10,000 years.</title>
        <authorList>
            <person name="Zhang Y."/>
            <person name="Shen Q."/>
            <person name="Leng L."/>
            <person name="Zhang D."/>
            <person name="Chen S."/>
            <person name="Shi Y."/>
            <person name="Ning Z."/>
            <person name="Chen S."/>
        </authorList>
    </citation>
    <scope>NUCLEOTIDE SEQUENCE [LARGE SCALE GENOMIC DNA]</scope>
    <source>
        <strain evidence="9">cv. PC099</strain>
    </source>
</reference>
<dbReference type="AlphaFoldDB" id="A0AAD4JKW9"/>
<gene>
    <name evidence="8" type="ORF">C2S53_003428</name>
</gene>
<comment type="subcellular location">
    <subcellularLocation>
        <location evidence="1">Membrane</location>
        <topology evidence="1">Single-pass membrane protein</topology>
    </subcellularLocation>
</comment>
<accession>A0AAD4JKW9</accession>
<dbReference type="EMBL" id="SDAM02000038">
    <property type="protein sequence ID" value="KAH6835204.1"/>
    <property type="molecule type" value="Genomic_DNA"/>
</dbReference>
<name>A0AAD4JKW9_PERFH</name>
<evidence type="ECO:0000256" key="2">
    <source>
        <dbReference type="ARBA" id="ARBA00022692"/>
    </source>
</evidence>
<evidence type="ECO:0000313" key="8">
    <source>
        <dbReference type="EMBL" id="KAH6835204.1"/>
    </source>
</evidence>
<comment type="caution">
    <text evidence="8">The sequence shown here is derived from an EMBL/GenBank/DDBJ whole genome shotgun (WGS) entry which is preliminary data.</text>
</comment>
<evidence type="ECO:0000256" key="3">
    <source>
        <dbReference type="ARBA" id="ARBA00022989"/>
    </source>
</evidence>
<keyword evidence="3 7" id="KW-1133">Transmembrane helix</keyword>
<dbReference type="InterPro" id="IPR008511">
    <property type="entry name" value="ROH1-like"/>
</dbReference>
<keyword evidence="4 7" id="KW-0472">Membrane</keyword>